<name>A0ABU0FDJ4_9HYPH</name>
<organism evidence="2 3">
    <name type="scientific">Labrys monachus</name>
    <dbReference type="NCBI Taxonomy" id="217067"/>
    <lineage>
        <taxon>Bacteria</taxon>
        <taxon>Pseudomonadati</taxon>
        <taxon>Pseudomonadota</taxon>
        <taxon>Alphaproteobacteria</taxon>
        <taxon>Hyphomicrobiales</taxon>
        <taxon>Xanthobacteraceae</taxon>
        <taxon>Labrys</taxon>
    </lineage>
</organism>
<evidence type="ECO:0000259" key="1">
    <source>
        <dbReference type="Pfam" id="PF18734"/>
    </source>
</evidence>
<dbReference type="InterPro" id="IPR040704">
    <property type="entry name" value="HEPN_AbiU2"/>
</dbReference>
<proteinExistence type="predicted"/>
<dbReference type="EMBL" id="JAUSVK010000001">
    <property type="protein sequence ID" value="MDQ0392234.1"/>
    <property type="molecule type" value="Genomic_DNA"/>
</dbReference>
<evidence type="ECO:0000313" key="2">
    <source>
        <dbReference type="EMBL" id="MDQ0392234.1"/>
    </source>
</evidence>
<gene>
    <name evidence="2" type="ORF">J3R73_002026</name>
</gene>
<comment type="caution">
    <text evidence="2">The sequence shown here is derived from an EMBL/GenBank/DDBJ whole genome shotgun (WGS) entry which is preliminary data.</text>
</comment>
<sequence length="238" mass="26472">MTTPKTPAPQPKPAEIIERLDIYKVRLVREAVSALALFEVWDGLNEDTTRRRAVKASPVHKAIDVMWRATMDTLILTLVRSLEGFRGSVHATHKVSFQVVRKLLDEPGVLDLLVDRAKHNAGPAPARAKGQAVLEAAARLRSNVDRLASESPSRIRRLQEIRHRYLAHQLHVTDPLDPPEYESIGEIANEVLSLAEHTTRILEPTAIEWPRGELAAATARLIKVIAERFPTAAHVSGD</sequence>
<dbReference type="RefSeq" id="WP_307425810.1">
    <property type="nucleotide sequence ID" value="NZ_JAUSVK010000001.1"/>
</dbReference>
<dbReference type="Proteomes" id="UP001237448">
    <property type="component" value="Unassembled WGS sequence"/>
</dbReference>
<keyword evidence="3" id="KW-1185">Reference proteome</keyword>
<protein>
    <recommendedName>
        <fullName evidence="1">HEPN AbiU2-like domain-containing protein</fullName>
    </recommendedName>
</protein>
<evidence type="ECO:0000313" key="3">
    <source>
        <dbReference type="Proteomes" id="UP001237448"/>
    </source>
</evidence>
<feature type="domain" description="HEPN AbiU2-like" evidence="1">
    <location>
        <begin position="25"/>
        <end position="203"/>
    </location>
</feature>
<accession>A0ABU0FDJ4</accession>
<reference evidence="2 3" key="1">
    <citation type="submission" date="2023-07" db="EMBL/GenBank/DDBJ databases">
        <title>Genomic Encyclopedia of Type Strains, Phase IV (KMG-IV): sequencing the most valuable type-strain genomes for metagenomic binning, comparative biology and taxonomic classification.</title>
        <authorList>
            <person name="Goeker M."/>
        </authorList>
    </citation>
    <scope>NUCLEOTIDE SEQUENCE [LARGE SCALE GENOMIC DNA]</scope>
    <source>
        <strain evidence="2 3">DSM 5896</strain>
    </source>
</reference>
<dbReference type="Pfam" id="PF18734">
    <property type="entry name" value="HEPN_AbiU2"/>
    <property type="match status" value="1"/>
</dbReference>